<reference evidence="1 2" key="1">
    <citation type="journal article" date="2014" name="Genome Biol. Evol.">
        <title>The genome of the myxosporean Thelohanellus kitauei shows adaptations to nutrient acquisition within its fish host.</title>
        <authorList>
            <person name="Yang Y."/>
            <person name="Xiong J."/>
            <person name="Zhou Z."/>
            <person name="Huo F."/>
            <person name="Miao W."/>
            <person name="Ran C."/>
            <person name="Liu Y."/>
            <person name="Zhang J."/>
            <person name="Feng J."/>
            <person name="Wang M."/>
            <person name="Wang M."/>
            <person name="Wang L."/>
            <person name="Yao B."/>
        </authorList>
    </citation>
    <scope>NUCLEOTIDE SEQUENCE [LARGE SCALE GENOMIC DNA]</scope>
    <source>
        <strain evidence="1">Wuqing</strain>
    </source>
</reference>
<evidence type="ECO:0000313" key="1">
    <source>
        <dbReference type="EMBL" id="KII73508.1"/>
    </source>
</evidence>
<dbReference type="EMBL" id="JWZT01000800">
    <property type="protein sequence ID" value="KII73508.1"/>
    <property type="molecule type" value="Genomic_DNA"/>
</dbReference>
<name>A0A0C2JVQ9_THEKT</name>
<proteinExistence type="predicted"/>
<accession>A0A0C2JVQ9</accession>
<sequence length="111" mass="13486">MEACYNHNTSCIKLGRFIDKNKEKSKLYYEGRLKEALDIHQDSEAEEWEKTRRPFHILQIRYEYIQATRKMSEHYKKALEDFVRTYDGVFNDKVVIPDESQESDLWEIYNQ</sequence>
<keyword evidence="2" id="KW-1185">Reference proteome</keyword>
<evidence type="ECO:0000313" key="2">
    <source>
        <dbReference type="Proteomes" id="UP000031668"/>
    </source>
</evidence>
<protein>
    <submittedName>
        <fullName evidence="1">Uncharacterized protein</fullName>
    </submittedName>
</protein>
<organism evidence="1 2">
    <name type="scientific">Thelohanellus kitauei</name>
    <name type="common">Myxosporean</name>
    <dbReference type="NCBI Taxonomy" id="669202"/>
    <lineage>
        <taxon>Eukaryota</taxon>
        <taxon>Metazoa</taxon>
        <taxon>Cnidaria</taxon>
        <taxon>Myxozoa</taxon>
        <taxon>Myxosporea</taxon>
        <taxon>Bivalvulida</taxon>
        <taxon>Platysporina</taxon>
        <taxon>Myxobolidae</taxon>
        <taxon>Thelohanellus</taxon>
    </lineage>
</organism>
<dbReference type="AlphaFoldDB" id="A0A0C2JVQ9"/>
<comment type="caution">
    <text evidence="1">The sequence shown here is derived from an EMBL/GenBank/DDBJ whole genome shotgun (WGS) entry which is preliminary data.</text>
</comment>
<gene>
    <name evidence="1" type="ORF">RF11_00101</name>
</gene>
<dbReference type="Proteomes" id="UP000031668">
    <property type="component" value="Unassembled WGS sequence"/>
</dbReference>